<dbReference type="InterPro" id="IPR036055">
    <property type="entry name" value="LDL_receptor-like_sf"/>
</dbReference>
<dbReference type="InterPro" id="IPR043504">
    <property type="entry name" value="Peptidase_S1_PA_chymotrypsin"/>
</dbReference>
<evidence type="ECO:0000256" key="4">
    <source>
        <dbReference type="SAM" id="SignalP"/>
    </source>
</evidence>
<dbReference type="CDD" id="cd00112">
    <property type="entry name" value="LDLa"/>
    <property type="match status" value="4"/>
</dbReference>
<dbReference type="InterPro" id="IPR001254">
    <property type="entry name" value="Trypsin_dom"/>
</dbReference>
<dbReference type="InterPro" id="IPR002172">
    <property type="entry name" value="LDrepeatLR_classA_rpt"/>
</dbReference>
<dbReference type="PROSITE" id="PS50923">
    <property type="entry name" value="SUSHI"/>
    <property type="match status" value="1"/>
</dbReference>
<feature type="disulfide bond" evidence="2">
    <location>
        <begin position="135"/>
        <end position="147"/>
    </location>
</feature>
<dbReference type="EMBL" id="JANEYG010000014">
    <property type="protein sequence ID" value="KAJ8920430.1"/>
    <property type="molecule type" value="Genomic_DNA"/>
</dbReference>
<keyword evidence="8" id="KW-1185">Reference proteome</keyword>
<evidence type="ECO:0000259" key="6">
    <source>
        <dbReference type="PROSITE" id="PS50923"/>
    </source>
</evidence>
<feature type="domain" description="Peptidase S1" evidence="5">
    <location>
        <begin position="382"/>
        <end position="637"/>
    </location>
</feature>
<evidence type="ECO:0000256" key="3">
    <source>
        <dbReference type="PROSITE-ProRule" id="PRU00302"/>
    </source>
</evidence>
<keyword evidence="3" id="KW-0768">Sushi</keyword>
<dbReference type="GO" id="GO:0006508">
    <property type="term" value="P:proteolysis"/>
    <property type="evidence" value="ECO:0007669"/>
    <property type="project" value="InterPro"/>
</dbReference>
<dbReference type="Pfam" id="PF00089">
    <property type="entry name" value="Trypsin"/>
    <property type="match status" value="1"/>
</dbReference>
<name>A0AAV8W252_9CUCU</name>
<dbReference type="AlphaFoldDB" id="A0AAV8W252"/>
<dbReference type="Proteomes" id="UP001159042">
    <property type="component" value="Unassembled WGS sequence"/>
</dbReference>
<dbReference type="InterPro" id="IPR035976">
    <property type="entry name" value="Sushi/SCR/CCP_sf"/>
</dbReference>
<comment type="caution">
    <text evidence="3">Lacks conserved residue(s) required for the propagation of feature annotation.</text>
</comment>
<dbReference type="PRINTS" id="PR00261">
    <property type="entry name" value="LDLRECEPTOR"/>
</dbReference>
<evidence type="ECO:0000256" key="1">
    <source>
        <dbReference type="ARBA" id="ARBA00023157"/>
    </source>
</evidence>
<gene>
    <name evidence="7" type="ORF">NQ315_005298</name>
</gene>
<feature type="signal peptide" evidence="4">
    <location>
        <begin position="1"/>
        <end position="21"/>
    </location>
</feature>
<dbReference type="Pfam" id="PF00057">
    <property type="entry name" value="Ldl_recept_a"/>
    <property type="match status" value="4"/>
</dbReference>
<dbReference type="PROSITE" id="PS50240">
    <property type="entry name" value="TRYPSIN_DOM"/>
    <property type="match status" value="1"/>
</dbReference>
<dbReference type="GO" id="GO:0004252">
    <property type="term" value="F:serine-type endopeptidase activity"/>
    <property type="evidence" value="ECO:0007669"/>
    <property type="project" value="InterPro"/>
</dbReference>
<dbReference type="SMART" id="SM00032">
    <property type="entry name" value="CCP"/>
    <property type="match status" value="2"/>
</dbReference>
<dbReference type="SUPFAM" id="SSF57424">
    <property type="entry name" value="LDL receptor-like module"/>
    <property type="match status" value="4"/>
</dbReference>
<evidence type="ECO:0000313" key="7">
    <source>
        <dbReference type="EMBL" id="KAJ8920430.1"/>
    </source>
</evidence>
<dbReference type="InterPro" id="IPR018114">
    <property type="entry name" value="TRYPSIN_HIS"/>
</dbReference>
<dbReference type="InterPro" id="IPR023415">
    <property type="entry name" value="LDLR_class-A_CS"/>
</dbReference>
<dbReference type="SMART" id="SM00020">
    <property type="entry name" value="Tryp_SPc"/>
    <property type="match status" value="1"/>
</dbReference>
<feature type="disulfide bond" evidence="2">
    <location>
        <begin position="107"/>
        <end position="122"/>
    </location>
</feature>
<evidence type="ECO:0000313" key="8">
    <source>
        <dbReference type="Proteomes" id="UP001159042"/>
    </source>
</evidence>
<reference evidence="7 8" key="1">
    <citation type="journal article" date="2023" name="Insect Mol. Biol.">
        <title>Genome sequencing provides insights into the evolution of gene families encoding plant cell wall-degrading enzymes in longhorned beetles.</title>
        <authorList>
            <person name="Shin N.R."/>
            <person name="Okamura Y."/>
            <person name="Kirsch R."/>
            <person name="Pauchet Y."/>
        </authorList>
    </citation>
    <scope>NUCLEOTIDE SEQUENCE [LARGE SCALE GENOMIC DNA]</scope>
    <source>
        <strain evidence="7">EAD_L_NR</strain>
    </source>
</reference>
<dbReference type="SUPFAM" id="SSF57535">
    <property type="entry name" value="Complement control module/SCR domain"/>
    <property type="match status" value="1"/>
</dbReference>
<feature type="disulfide bond" evidence="2">
    <location>
        <begin position="88"/>
        <end position="100"/>
    </location>
</feature>
<dbReference type="PROSITE" id="PS01209">
    <property type="entry name" value="LDLRA_1"/>
    <property type="match status" value="3"/>
</dbReference>
<dbReference type="InterPro" id="IPR009003">
    <property type="entry name" value="Peptidase_S1_PA"/>
</dbReference>
<keyword evidence="1 2" id="KW-1015">Disulfide bond</keyword>
<feature type="domain" description="Sushi" evidence="6">
    <location>
        <begin position="234"/>
        <end position="301"/>
    </location>
</feature>
<evidence type="ECO:0000259" key="5">
    <source>
        <dbReference type="PROSITE" id="PS50240"/>
    </source>
</evidence>
<dbReference type="SMART" id="SM00192">
    <property type="entry name" value="LDLa"/>
    <property type="match status" value="4"/>
</dbReference>
<proteinExistence type="predicted"/>
<dbReference type="InterPro" id="IPR000436">
    <property type="entry name" value="Sushi_SCR_CCP_dom"/>
</dbReference>
<keyword evidence="4" id="KW-0732">Signal</keyword>
<dbReference type="Gene3D" id="2.10.70.10">
    <property type="entry name" value="Complement Module, domain 1"/>
    <property type="match status" value="1"/>
</dbReference>
<evidence type="ECO:0000256" key="2">
    <source>
        <dbReference type="PROSITE-ProRule" id="PRU00124"/>
    </source>
</evidence>
<dbReference type="Gene3D" id="4.10.400.10">
    <property type="entry name" value="Low-density Lipoprotein Receptor"/>
    <property type="match status" value="4"/>
</dbReference>
<dbReference type="SUPFAM" id="SSF50494">
    <property type="entry name" value="Trypsin-like serine proteases"/>
    <property type="match status" value="1"/>
</dbReference>
<feature type="disulfide bond" evidence="2">
    <location>
        <begin position="195"/>
        <end position="210"/>
    </location>
</feature>
<dbReference type="PROSITE" id="PS50068">
    <property type="entry name" value="LDLRA_2"/>
    <property type="match status" value="4"/>
</dbReference>
<feature type="disulfide bond" evidence="2">
    <location>
        <begin position="95"/>
        <end position="113"/>
    </location>
</feature>
<sequence>MRNVLVSRFLVCFNVVLSVLGDSTGFSLESLDHNLTALIRTSRQARKCDGFQCTVTGECLEAEKRCDGKVDCKDGSDEFNDCKDILQCPGYLFVCDYGACIDMVKKCNGKKDCRDNSDEANCILSSGVEKVSSNCKSDQFECKSGQCISQDEKCNGKADCEDRSDETKETCLNMQCPGWTFKCDYGACVDGFAKCNNVKDCVDNSDEEDCGPKLLPTPPPLPKPTTGPAVQPTVGCLLPEHPNFGQWKIVGNAVGFPSQKVASNTILEFGCNEGYKLSTESKYVVCVSQAWGIAEMPTCLKKCKPLYSTASTTLECKNTRQIPIKCDEATEGASASFRCAPYHEPSDRSFAKRYCFGGSWSLPDPVCQPVCGEKKVTAEPLIVNGQNVSRGDYPWVTAIYHKDTDGAYKNVCGGSMLTQKIILTAAHCVANDKGELIVPQDNIVVAVGKYFNKYKDARDTEAQYSNLRKIIYPATYRGDNQRFASDIAILVTKEELKLSKVVQPVCYINLPDIFIQPTAIGVITGWGYTIASGEPSDELKEIDVPFKQDSECWKELPSDWADKYYTQDKMCAGHYNKSIAVCKGDSGGGLVFKYEKRYYVHGIVSIGHGIQDNCNIQVSSLYTKVSSHYDWLEKEIAQNRV</sequence>
<dbReference type="Gene3D" id="2.40.10.10">
    <property type="entry name" value="Trypsin-like serine proteases"/>
    <property type="match status" value="1"/>
</dbReference>
<accession>A0AAV8W252</accession>
<feature type="disulfide bond" evidence="2">
    <location>
        <begin position="142"/>
        <end position="160"/>
    </location>
</feature>
<feature type="disulfide bond" evidence="2">
    <location>
        <begin position="183"/>
        <end position="201"/>
    </location>
</feature>
<feature type="disulfide bond" evidence="2">
    <location>
        <begin position="176"/>
        <end position="188"/>
    </location>
</feature>
<protein>
    <submittedName>
        <fullName evidence="7">Uncharacterized protein</fullName>
    </submittedName>
</protein>
<dbReference type="CDD" id="cd00190">
    <property type="entry name" value="Tryp_SPc"/>
    <property type="match status" value="1"/>
</dbReference>
<dbReference type="PANTHER" id="PTHR24252">
    <property type="entry name" value="ACROSIN-RELATED"/>
    <property type="match status" value="1"/>
</dbReference>
<dbReference type="PANTHER" id="PTHR24252:SF7">
    <property type="entry name" value="HYALIN"/>
    <property type="match status" value="1"/>
</dbReference>
<dbReference type="PROSITE" id="PS00134">
    <property type="entry name" value="TRYPSIN_HIS"/>
    <property type="match status" value="1"/>
</dbReference>
<feature type="chain" id="PRO_5043597281" evidence="4">
    <location>
        <begin position="22"/>
        <end position="641"/>
    </location>
</feature>
<organism evidence="7 8">
    <name type="scientific">Exocentrus adspersus</name>
    <dbReference type="NCBI Taxonomy" id="1586481"/>
    <lineage>
        <taxon>Eukaryota</taxon>
        <taxon>Metazoa</taxon>
        <taxon>Ecdysozoa</taxon>
        <taxon>Arthropoda</taxon>
        <taxon>Hexapoda</taxon>
        <taxon>Insecta</taxon>
        <taxon>Pterygota</taxon>
        <taxon>Neoptera</taxon>
        <taxon>Endopterygota</taxon>
        <taxon>Coleoptera</taxon>
        <taxon>Polyphaga</taxon>
        <taxon>Cucujiformia</taxon>
        <taxon>Chrysomeloidea</taxon>
        <taxon>Cerambycidae</taxon>
        <taxon>Lamiinae</taxon>
        <taxon>Acanthocinini</taxon>
        <taxon>Exocentrus</taxon>
    </lineage>
</organism>
<comment type="caution">
    <text evidence="7">The sequence shown here is derived from an EMBL/GenBank/DDBJ whole genome shotgun (WGS) entry which is preliminary data.</text>
</comment>